<comment type="caution">
    <text evidence="2">The sequence shown here is derived from an EMBL/GenBank/DDBJ whole genome shotgun (WGS) entry which is preliminary data.</text>
</comment>
<sequence>MVDAARSVQFEDDDARGQGYDEEDKDDEEKEYVKSTVELLAKPWFITATAAEQPDPEWMEPSSCKCRPQAEFGLGKAPGARQTIMEQVAEFTQLGTDPSRVLTPKIPQTKRSANGERFRSTACAPRWYHGPAEPTPPPAHGAICDIDVQGHKPIKQQARRVPLKHLKKLYKILKGLLKADLIAFSNSPWASPIVIVLKKNGVNIRLCIDYKMVNAITVLMEYAMPLVDDLVTELVSYLWFCQLDAASGFWAVMITQRRITDNVLWGYGGWVSHAEKVRRAEAASATQRGRLSDQDMPNSDSENSSTKFEADHRALAESDPLQDLVNCPESDMFANGEPDESTVPPVFDHRSITISASGALRVSGFQRATGGVLELQECSIGASPTQNDCCHGGHGVRDAYDYVDERTQAQATHGECEDLRTKGRGERAVLSNTERVYKPGLLVVQATVKGFEKPWTILIDSGASGNYARRSTMKESQLYAEALSARDLGIVTVRLATGPHVTVPTVPVDLGVKFLDFDSVERCLVLDLDARYDIILGMAWLERHEPWIDWRLKTLGTMHFSPSGALTSHEHTSARKQKGFWLEHWTETVNVLDIGISEMMDTEQRSHDARKDDELLLDTKDGIVGATLATHGRRSVVECGVAHNPLSGGCGQSNTSLSVGRDTEARLVLEEVRTPEGTADPHTTVSRVRTTSSKRRRRRKTLDASRMVSEISRDVNGVVSGTALHDSEQLYILVNEGTGDVDGDVNLGAVPTLAALLELDEMSFDESGEALQAGELAEVVVLRPEEELNLSSLLDEAVVEDAKKALNARSGSEILKNPSDPFYPVAREYQEVVAKEPPSGLPPDRGVRHEIDLVPGTKCCVTRQWPSPRERCDVIDAFFRAKNEAGLVRESKAPHSTPTLCIRKPNGEWRIIHAFNKLNAASLPAQTPIPKKDVLHNNMVGCTLYSALNLVDVYYQLLMRASDIPLTAVSTPGGVLWEWLVIYKGYQTASDV</sequence>
<dbReference type="Pfam" id="PF08284">
    <property type="entry name" value="RVP_2"/>
    <property type="match status" value="1"/>
</dbReference>
<dbReference type="SUPFAM" id="SSF56672">
    <property type="entry name" value="DNA/RNA polymerases"/>
    <property type="match status" value="2"/>
</dbReference>
<evidence type="ECO:0000256" key="1">
    <source>
        <dbReference type="SAM" id="MobiDB-lite"/>
    </source>
</evidence>
<protein>
    <submittedName>
        <fullName evidence="2">Unnamed protein product</fullName>
    </submittedName>
</protein>
<dbReference type="Gene3D" id="3.10.10.10">
    <property type="entry name" value="HIV Type 1 Reverse Transcriptase, subunit A, domain 1"/>
    <property type="match status" value="2"/>
</dbReference>
<dbReference type="PANTHER" id="PTHR24559:SF444">
    <property type="entry name" value="REVERSE TRANSCRIPTASE DOMAIN-CONTAINING PROTEIN"/>
    <property type="match status" value="1"/>
</dbReference>
<keyword evidence="3" id="KW-1185">Reference proteome</keyword>
<dbReference type="AlphaFoldDB" id="A0A9W6TZD8"/>
<dbReference type="Proteomes" id="UP001165121">
    <property type="component" value="Unassembled WGS sequence"/>
</dbReference>
<dbReference type="InterPro" id="IPR053134">
    <property type="entry name" value="RNA-dir_DNA_polymerase"/>
</dbReference>
<accession>A0A9W6TZD8</accession>
<feature type="region of interest" description="Disordered" evidence="1">
    <location>
        <begin position="1"/>
        <end position="30"/>
    </location>
</feature>
<dbReference type="InterPro" id="IPR021109">
    <property type="entry name" value="Peptidase_aspartic_dom_sf"/>
</dbReference>
<organism evidence="2 3">
    <name type="scientific">Phytophthora fragariaefolia</name>
    <dbReference type="NCBI Taxonomy" id="1490495"/>
    <lineage>
        <taxon>Eukaryota</taxon>
        <taxon>Sar</taxon>
        <taxon>Stramenopiles</taxon>
        <taxon>Oomycota</taxon>
        <taxon>Peronosporomycetes</taxon>
        <taxon>Peronosporales</taxon>
        <taxon>Peronosporaceae</taxon>
        <taxon>Phytophthora</taxon>
    </lineage>
</organism>
<dbReference type="Gene3D" id="2.40.70.10">
    <property type="entry name" value="Acid Proteases"/>
    <property type="match status" value="1"/>
</dbReference>
<dbReference type="InterPro" id="IPR043502">
    <property type="entry name" value="DNA/RNA_pol_sf"/>
</dbReference>
<dbReference type="PANTHER" id="PTHR24559">
    <property type="entry name" value="TRANSPOSON TY3-I GAG-POL POLYPROTEIN"/>
    <property type="match status" value="1"/>
</dbReference>
<dbReference type="Gene3D" id="3.30.70.270">
    <property type="match status" value="2"/>
</dbReference>
<dbReference type="InterPro" id="IPR043128">
    <property type="entry name" value="Rev_trsase/Diguanyl_cyclase"/>
</dbReference>
<name>A0A9W6TZD8_9STRA</name>
<dbReference type="EMBL" id="BSXT01000268">
    <property type="protein sequence ID" value="GMF22950.1"/>
    <property type="molecule type" value="Genomic_DNA"/>
</dbReference>
<evidence type="ECO:0000313" key="2">
    <source>
        <dbReference type="EMBL" id="GMF22950.1"/>
    </source>
</evidence>
<dbReference type="CDD" id="cd00303">
    <property type="entry name" value="retropepsin_like"/>
    <property type="match status" value="1"/>
</dbReference>
<feature type="compositionally biased region" description="Acidic residues" evidence="1">
    <location>
        <begin position="10"/>
        <end position="30"/>
    </location>
</feature>
<evidence type="ECO:0000313" key="3">
    <source>
        <dbReference type="Proteomes" id="UP001165121"/>
    </source>
</evidence>
<proteinExistence type="predicted"/>
<reference evidence="2" key="1">
    <citation type="submission" date="2023-04" db="EMBL/GenBank/DDBJ databases">
        <title>Phytophthora fragariaefolia NBRC 109709.</title>
        <authorList>
            <person name="Ichikawa N."/>
            <person name="Sato H."/>
            <person name="Tonouchi N."/>
        </authorList>
    </citation>
    <scope>NUCLEOTIDE SEQUENCE</scope>
    <source>
        <strain evidence="2">NBRC 109709</strain>
    </source>
</reference>
<feature type="compositionally biased region" description="Polar residues" evidence="1">
    <location>
        <begin position="284"/>
        <end position="307"/>
    </location>
</feature>
<feature type="region of interest" description="Disordered" evidence="1">
    <location>
        <begin position="282"/>
        <end position="312"/>
    </location>
</feature>
<gene>
    <name evidence="2" type="ORF">Pfra01_000350500</name>
</gene>